<accession>A0A1Y2CUT8</accession>
<proteinExistence type="predicted"/>
<dbReference type="InterPro" id="IPR005545">
    <property type="entry name" value="YCII"/>
</dbReference>
<protein>
    <recommendedName>
        <fullName evidence="1">YCII-related domain-containing protein</fullName>
    </recommendedName>
</protein>
<evidence type="ECO:0000259" key="1">
    <source>
        <dbReference type="Pfam" id="PF03795"/>
    </source>
</evidence>
<gene>
    <name evidence="2" type="ORF">BCR33DRAFT_712798</name>
</gene>
<reference evidence="2 3" key="1">
    <citation type="submission" date="2016-07" db="EMBL/GenBank/DDBJ databases">
        <title>Pervasive Adenine N6-methylation of Active Genes in Fungi.</title>
        <authorList>
            <consortium name="DOE Joint Genome Institute"/>
            <person name="Mondo S.J."/>
            <person name="Dannebaum R.O."/>
            <person name="Kuo R.C."/>
            <person name="Labutti K."/>
            <person name="Haridas S."/>
            <person name="Kuo A."/>
            <person name="Salamov A."/>
            <person name="Ahrendt S.R."/>
            <person name="Lipzen A."/>
            <person name="Sullivan W."/>
            <person name="Andreopoulos W.B."/>
            <person name="Clum A."/>
            <person name="Lindquist E."/>
            <person name="Daum C."/>
            <person name="Ramamoorthy G.K."/>
            <person name="Gryganskyi A."/>
            <person name="Culley D."/>
            <person name="Magnuson J.K."/>
            <person name="James T.Y."/>
            <person name="O'Malley M.A."/>
            <person name="Stajich J.E."/>
            <person name="Spatafora J.W."/>
            <person name="Visel A."/>
            <person name="Grigoriev I.V."/>
        </authorList>
    </citation>
    <scope>NUCLEOTIDE SEQUENCE [LARGE SCALE GENOMIC DNA]</scope>
    <source>
        <strain evidence="2 3">JEL800</strain>
    </source>
</reference>
<dbReference type="AlphaFoldDB" id="A0A1Y2CUT8"/>
<organism evidence="2 3">
    <name type="scientific">Rhizoclosmatium globosum</name>
    <dbReference type="NCBI Taxonomy" id="329046"/>
    <lineage>
        <taxon>Eukaryota</taxon>
        <taxon>Fungi</taxon>
        <taxon>Fungi incertae sedis</taxon>
        <taxon>Chytridiomycota</taxon>
        <taxon>Chytridiomycota incertae sedis</taxon>
        <taxon>Chytridiomycetes</taxon>
        <taxon>Chytridiales</taxon>
        <taxon>Chytriomycetaceae</taxon>
        <taxon>Rhizoclosmatium</taxon>
    </lineage>
</organism>
<dbReference type="SUPFAM" id="SSF54909">
    <property type="entry name" value="Dimeric alpha+beta barrel"/>
    <property type="match status" value="1"/>
</dbReference>
<dbReference type="Proteomes" id="UP000193642">
    <property type="component" value="Unassembled WGS sequence"/>
</dbReference>
<evidence type="ECO:0000313" key="3">
    <source>
        <dbReference type="Proteomes" id="UP000193642"/>
    </source>
</evidence>
<dbReference type="Pfam" id="PF03795">
    <property type="entry name" value="YCII"/>
    <property type="match status" value="1"/>
</dbReference>
<dbReference type="EMBL" id="MCGO01000006">
    <property type="protein sequence ID" value="ORY50819.1"/>
    <property type="molecule type" value="Genomic_DNA"/>
</dbReference>
<dbReference type="InterPro" id="IPR011008">
    <property type="entry name" value="Dimeric_a/b-barrel"/>
</dbReference>
<evidence type="ECO:0000313" key="2">
    <source>
        <dbReference type="EMBL" id="ORY50819.1"/>
    </source>
</evidence>
<dbReference type="Gene3D" id="3.30.70.1060">
    <property type="entry name" value="Dimeric alpha+beta barrel"/>
    <property type="match status" value="1"/>
</dbReference>
<sequence>MSAATKFPHVRAFTITYFPLPDRPVQQNAEWQTAFANHKVWLNGIEAKGRLLFGGGLEVNAAKPNAALAPSISGLVVVLAKDLAEAEEMASQDPLLKEGYRAHNVQTWNVTYGHSELAEEFVRVSNVTLHDL</sequence>
<comment type="caution">
    <text evidence="2">The sequence shown here is derived from an EMBL/GenBank/DDBJ whole genome shotgun (WGS) entry which is preliminary data.</text>
</comment>
<feature type="domain" description="YCII-related" evidence="1">
    <location>
        <begin position="29"/>
        <end position="108"/>
    </location>
</feature>
<keyword evidence="3" id="KW-1185">Reference proteome</keyword>
<name>A0A1Y2CUT8_9FUNG</name>
<dbReference type="OrthoDB" id="2099118at2759"/>